<evidence type="ECO:0000313" key="2">
    <source>
        <dbReference type="WBParaSite" id="ES5_v2.g10249.t1"/>
    </source>
</evidence>
<protein>
    <submittedName>
        <fullName evidence="2">Uncharacterized protein</fullName>
    </submittedName>
</protein>
<dbReference type="WBParaSite" id="ES5_v2.g10249.t1">
    <property type="protein sequence ID" value="ES5_v2.g10249.t1"/>
    <property type="gene ID" value="ES5_v2.g10249"/>
</dbReference>
<reference evidence="2" key="1">
    <citation type="submission" date="2022-11" db="UniProtKB">
        <authorList>
            <consortium name="WormBaseParasite"/>
        </authorList>
    </citation>
    <scope>IDENTIFICATION</scope>
</reference>
<name>A0AC34EZW3_9BILA</name>
<evidence type="ECO:0000313" key="1">
    <source>
        <dbReference type="Proteomes" id="UP000887579"/>
    </source>
</evidence>
<proteinExistence type="predicted"/>
<accession>A0AC34EZW3</accession>
<dbReference type="Proteomes" id="UP000887579">
    <property type="component" value="Unplaced"/>
</dbReference>
<organism evidence="1 2">
    <name type="scientific">Panagrolaimus sp. ES5</name>
    <dbReference type="NCBI Taxonomy" id="591445"/>
    <lineage>
        <taxon>Eukaryota</taxon>
        <taxon>Metazoa</taxon>
        <taxon>Ecdysozoa</taxon>
        <taxon>Nematoda</taxon>
        <taxon>Chromadorea</taxon>
        <taxon>Rhabditida</taxon>
        <taxon>Tylenchina</taxon>
        <taxon>Panagrolaimomorpha</taxon>
        <taxon>Panagrolaimoidea</taxon>
        <taxon>Panagrolaimidae</taxon>
        <taxon>Panagrolaimus</taxon>
    </lineage>
</organism>
<sequence>MSQFILYTSGYVKKDNVRKTEQNKFIEKKGTETNISLFLLLISRCRCILITSSRLYRSTTIQARVLILGLLFRRLENLKKRKLK</sequence>